<reference evidence="4" key="1">
    <citation type="journal article" date="2020" name="mSystems">
        <title>Genome- and Community-Level Interaction Insights into Carbon Utilization and Element Cycling Functions of Hydrothermarchaeota in Hydrothermal Sediment.</title>
        <authorList>
            <person name="Zhou Z."/>
            <person name="Liu Y."/>
            <person name="Xu W."/>
            <person name="Pan J."/>
            <person name="Luo Z.H."/>
            <person name="Li M."/>
        </authorList>
    </citation>
    <scope>NUCLEOTIDE SEQUENCE [LARGE SCALE GENOMIC DNA]</scope>
    <source>
        <strain evidence="4">HyVt-517</strain>
    </source>
</reference>
<sequence length="406" mass="44369">GFVGKDTNGNDKGYFGVEGYYDGDLRGVDGFIEQEVSAGGSPFLLGNSKRVTSLNGSSLELTIDRTLQAMAFEELKKGVEKYSADSGVAILVNSKTGEILFMVNYPTYNPLEYGKYFKEDKDIFINKAISSTYEPGSVIKALTMASALDLGLVTPETTMVDSGPVSYSGHLIDNWDKKHHGEISMTRILELSNNIGAAWVGSKVGSKNLYTYFNKFGFNKKLGVDLEGEESGFIRDYSEWQDIDLATASFGQGISATPLQVVMAFSAIANEGVLMKPYIVKKIINDKEVIDKKPVVLSRVIKPSTADSMVSMLTSAVAQGEAKFFVTKKYNVAGKTGTAQISEKGKYLEDATNATFVGFLPNYRNFVMLVKLERPKASVYASETAVPIWMNILEKTTAYLGLPPDK</sequence>
<evidence type="ECO:0000256" key="2">
    <source>
        <dbReference type="ARBA" id="ARBA00023136"/>
    </source>
</evidence>
<feature type="domain" description="Penicillin-binding protein transpeptidase" evidence="3">
    <location>
        <begin position="87"/>
        <end position="394"/>
    </location>
</feature>
<evidence type="ECO:0000256" key="1">
    <source>
        <dbReference type="ARBA" id="ARBA00004370"/>
    </source>
</evidence>
<keyword evidence="2" id="KW-0472">Membrane</keyword>
<evidence type="ECO:0000259" key="3">
    <source>
        <dbReference type="Pfam" id="PF00905"/>
    </source>
</evidence>
<dbReference type="InterPro" id="IPR050515">
    <property type="entry name" value="Beta-lactam/transpept"/>
</dbReference>
<proteinExistence type="predicted"/>
<dbReference type="Gene3D" id="3.40.710.10">
    <property type="entry name" value="DD-peptidase/beta-lactamase superfamily"/>
    <property type="match status" value="1"/>
</dbReference>
<evidence type="ECO:0000313" key="4">
    <source>
        <dbReference type="EMBL" id="HHH14178.1"/>
    </source>
</evidence>
<dbReference type="AlphaFoldDB" id="A0A7V5MIJ9"/>
<dbReference type="GO" id="GO:0071555">
    <property type="term" value="P:cell wall organization"/>
    <property type="evidence" value="ECO:0007669"/>
    <property type="project" value="TreeGrafter"/>
</dbReference>
<dbReference type="Pfam" id="PF00905">
    <property type="entry name" value="Transpeptidase"/>
    <property type="match status" value="1"/>
</dbReference>
<dbReference type="GO" id="GO:0008658">
    <property type="term" value="F:penicillin binding"/>
    <property type="evidence" value="ECO:0007669"/>
    <property type="project" value="InterPro"/>
</dbReference>
<dbReference type="Proteomes" id="UP000886106">
    <property type="component" value="Unassembled WGS sequence"/>
</dbReference>
<dbReference type="PANTHER" id="PTHR30627">
    <property type="entry name" value="PEPTIDOGLYCAN D,D-TRANSPEPTIDASE"/>
    <property type="match status" value="1"/>
</dbReference>
<comment type="subcellular location">
    <subcellularLocation>
        <location evidence="1">Membrane</location>
    </subcellularLocation>
</comment>
<dbReference type="Gene3D" id="3.90.1310.10">
    <property type="entry name" value="Penicillin-binding protein 2a (Domain 2)"/>
    <property type="match status" value="1"/>
</dbReference>
<protein>
    <submittedName>
        <fullName evidence="4">Penicillin-binding protein 2</fullName>
    </submittedName>
</protein>
<dbReference type="PANTHER" id="PTHR30627:SF1">
    <property type="entry name" value="PEPTIDOGLYCAN D,D-TRANSPEPTIDASE FTSI"/>
    <property type="match status" value="1"/>
</dbReference>
<dbReference type="InterPro" id="IPR012338">
    <property type="entry name" value="Beta-lactam/transpept-like"/>
</dbReference>
<dbReference type="EMBL" id="DRNS01000039">
    <property type="protein sequence ID" value="HHH14178.1"/>
    <property type="molecule type" value="Genomic_DNA"/>
</dbReference>
<dbReference type="Gene3D" id="3.30.450.330">
    <property type="match status" value="1"/>
</dbReference>
<name>A0A7V5MIJ9_UNCKA</name>
<comment type="caution">
    <text evidence="4">The sequence shown here is derived from an EMBL/GenBank/DDBJ whole genome shotgun (WGS) entry which is preliminary data.</text>
</comment>
<accession>A0A7V5MIJ9</accession>
<feature type="non-terminal residue" evidence="4">
    <location>
        <position position="1"/>
    </location>
</feature>
<dbReference type="InterPro" id="IPR001460">
    <property type="entry name" value="PCN-bd_Tpept"/>
</dbReference>
<dbReference type="SUPFAM" id="SSF56601">
    <property type="entry name" value="beta-lactamase/transpeptidase-like"/>
    <property type="match status" value="1"/>
</dbReference>
<dbReference type="GO" id="GO:0005886">
    <property type="term" value="C:plasma membrane"/>
    <property type="evidence" value="ECO:0007669"/>
    <property type="project" value="TreeGrafter"/>
</dbReference>
<gene>
    <name evidence="4" type="ORF">ENJ78_00535</name>
</gene>
<organism evidence="4">
    <name type="scientific">candidate division WWE3 bacterium</name>
    <dbReference type="NCBI Taxonomy" id="2053526"/>
    <lineage>
        <taxon>Bacteria</taxon>
        <taxon>Katanobacteria</taxon>
    </lineage>
</organism>